<comment type="caution">
    <text evidence="4">The sequence shown here is derived from an EMBL/GenBank/DDBJ whole genome shotgun (WGS) entry which is preliminary data.</text>
</comment>
<dbReference type="CDD" id="cd14810">
    <property type="entry name" value="bZIP_u1"/>
    <property type="match status" value="1"/>
</dbReference>
<reference evidence="4 5" key="1">
    <citation type="submission" date="2016-07" db="EMBL/GenBank/DDBJ databases">
        <title>Pervasive Adenine N6-methylation of Active Genes in Fungi.</title>
        <authorList>
            <consortium name="DOE Joint Genome Institute"/>
            <person name="Mondo S.J."/>
            <person name="Dannebaum R.O."/>
            <person name="Kuo R.C."/>
            <person name="Labutti K."/>
            <person name="Haridas S."/>
            <person name="Kuo A."/>
            <person name="Salamov A."/>
            <person name="Ahrendt S.R."/>
            <person name="Lipzen A."/>
            <person name="Sullivan W."/>
            <person name="Andreopoulos W.B."/>
            <person name="Clum A."/>
            <person name="Lindquist E."/>
            <person name="Daum C."/>
            <person name="Ramamoorthy G.K."/>
            <person name="Gryganskyi A."/>
            <person name="Culley D."/>
            <person name="Magnuson J.K."/>
            <person name="James T.Y."/>
            <person name="O'Malley M.A."/>
            <person name="Stajich J.E."/>
            <person name="Spatafora J.W."/>
            <person name="Visel A."/>
            <person name="Grigoriev I.V."/>
        </authorList>
    </citation>
    <scope>NUCLEOTIDE SEQUENCE [LARGE SCALE GENOMIC DNA]</scope>
    <source>
        <strain evidence="4 5">NRRL 1336</strain>
    </source>
</reference>
<dbReference type="InterPro" id="IPR046347">
    <property type="entry name" value="bZIP_sf"/>
</dbReference>
<dbReference type="AlphaFoldDB" id="A0A1X2I4H0"/>
<keyword evidence="1" id="KW-0175">Coiled coil</keyword>
<dbReference type="Gene3D" id="1.20.5.170">
    <property type="match status" value="1"/>
</dbReference>
<name>A0A1X2I4H0_9FUNG</name>
<feature type="coiled-coil region" evidence="1">
    <location>
        <begin position="26"/>
        <end position="71"/>
    </location>
</feature>
<evidence type="ECO:0000313" key="5">
    <source>
        <dbReference type="Proteomes" id="UP000193560"/>
    </source>
</evidence>
<evidence type="ECO:0000313" key="4">
    <source>
        <dbReference type="EMBL" id="ORZ09150.1"/>
    </source>
</evidence>
<dbReference type="Proteomes" id="UP000193560">
    <property type="component" value="Unassembled WGS sequence"/>
</dbReference>
<evidence type="ECO:0000259" key="3">
    <source>
        <dbReference type="PROSITE" id="PS50217"/>
    </source>
</evidence>
<dbReference type="OrthoDB" id="5571888at2759"/>
<proteinExistence type="predicted"/>
<dbReference type="STRING" id="90262.A0A1X2I4H0"/>
<feature type="region of interest" description="Disordered" evidence="2">
    <location>
        <begin position="78"/>
        <end position="117"/>
    </location>
</feature>
<dbReference type="InterPro" id="IPR004827">
    <property type="entry name" value="bZIP"/>
</dbReference>
<accession>A0A1X2I4H0</accession>
<feature type="region of interest" description="Disordered" evidence="2">
    <location>
        <begin position="230"/>
        <end position="251"/>
    </location>
</feature>
<dbReference type="PROSITE" id="PS00036">
    <property type="entry name" value="BZIP_BASIC"/>
    <property type="match status" value="1"/>
</dbReference>
<dbReference type="SUPFAM" id="SSF57959">
    <property type="entry name" value="Leucine zipper domain"/>
    <property type="match status" value="1"/>
</dbReference>
<dbReference type="SMART" id="SM00338">
    <property type="entry name" value="BRLZ"/>
    <property type="match status" value="1"/>
</dbReference>
<dbReference type="GO" id="GO:0003700">
    <property type="term" value="F:DNA-binding transcription factor activity"/>
    <property type="evidence" value="ECO:0007669"/>
    <property type="project" value="InterPro"/>
</dbReference>
<feature type="compositionally biased region" description="Low complexity" evidence="2">
    <location>
        <begin position="87"/>
        <end position="107"/>
    </location>
</feature>
<evidence type="ECO:0000256" key="1">
    <source>
        <dbReference type="SAM" id="Coils"/>
    </source>
</evidence>
<dbReference type="EMBL" id="MCGE01000028">
    <property type="protein sequence ID" value="ORZ09150.1"/>
    <property type="molecule type" value="Genomic_DNA"/>
</dbReference>
<organism evidence="4 5">
    <name type="scientific">Absidia repens</name>
    <dbReference type="NCBI Taxonomy" id="90262"/>
    <lineage>
        <taxon>Eukaryota</taxon>
        <taxon>Fungi</taxon>
        <taxon>Fungi incertae sedis</taxon>
        <taxon>Mucoromycota</taxon>
        <taxon>Mucoromycotina</taxon>
        <taxon>Mucoromycetes</taxon>
        <taxon>Mucorales</taxon>
        <taxon>Cunninghamellaceae</taxon>
        <taxon>Absidia</taxon>
    </lineage>
</organism>
<sequence>MDISDPLDKRHMSCKEKRQLRNKISARNFRVRRKEYINQLENLVDQQEAEINSLKKENRRLTNMNQQIVQELFQLKPQQPNTSAPSQQLQQYQQQHQQHQQNQHPAQPITLPSSTTATNSPSDIIDTLLDFNLFSNNTYLSHSLMPDFDLSSVLGDKLNAPPPSTHLEDHKVLMTMYPLLAPTLASMVIRHSFSLHYAAYLSSTFPYNTSKSKNEPLDIMLPDDWITAASAPTSSGGDGDDDPNDNGEKNLVSPHMVERMESCPSSSSSYCVKTYSNSDNNNNNNNNSEEVTWTRELERNILKQHYPYYAFLRLRGVSHDDIIRRCQASVQRRTATAQQQRKKAASSCSKWQALQGFSAVATTLLRNPSRSPMIASVIQDTKACQVSQRKTKIKVPFMMTAPVRALRIGGGDGEA</sequence>
<evidence type="ECO:0000256" key="2">
    <source>
        <dbReference type="SAM" id="MobiDB-lite"/>
    </source>
</evidence>
<dbReference type="Pfam" id="PF00170">
    <property type="entry name" value="bZIP_1"/>
    <property type="match status" value="1"/>
</dbReference>
<protein>
    <recommendedName>
        <fullName evidence="3">BZIP domain-containing protein</fullName>
    </recommendedName>
</protein>
<gene>
    <name evidence="4" type="ORF">BCR42DRAFT_423833</name>
</gene>
<feature type="domain" description="BZIP" evidence="3">
    <location>
        <begin position="15"/>
        <end position="75"/>
    </location>
</feature>
<keyword evidence="5" id="KW-1185">Reference proteome</keyword>
<dbReference type="PROSITE" id="PS50217">
    <property type="entry name" value="BZIP"/>
    <property type="match status" value="1"/>
</dbReference>